<dbReference type="RefSeq" id="YP_001957064.1">
    <property type="nucleotide sequence ID" value="NC_010821.1"/>
</dbReference>
<dbReference type="OrthoDB" id="27893at10239"/>
<accession>B3FJK3</accession>
<sequence>MLSLTHVTRLMLLTGALMFPTMAHSVQQVFVDQLYCDGLADMAKAGAEAKQRGESLQQWRNNMLAMKGYGVRNEDNVLFRVLPQAIEEAGEVYKAKRPPVATYIATYKACMVSDFGHTKILR</sequence>
<dbReference type="EMBL" id="EU197055">
    <property type="protein sequence ID" value="ABY63168.1"/>
    <property type="molecule type" value="Genomic_DNA"/>
</dbReference>
<protein>
    <submittedName>
        <fullName evidence="1">Uncharacterized protein</fullName>
    </submittedName>
</protein>
<organismHost>
    <name type="scientific">Pseudomonas chlororaphis</name>
    <dbReference type="NCBI Taxonomy" id="587753"/>
</organismHost>
<evidence type="ECO:0000313" key="2">
    <source>
        <dbReference type="Proteomes" id="UP000002421"/>
    </source>
</evidence>
<proteinExistence type="predicted"/>
<reference evidence="1 2" key="1">
    <citation type="journal article" date="2008" name="Virology">
        <title>Characterization of Pseudomonas chlororaphis myovirus 201varphi2-1 via genomic sequencing, mass spectrometry, and electron microscopy.</title>
        <authorList>
            <person name="Thomas J.A."/>
            <person name="Rolando M.R."/>
            <person name="Carroll C.A."/>
            <person name="Shen P.S."/>
            <person name="Belnap D.M."/>
            <person name="Weintraub S.T."/>
            <person name="Serwer P."/>
            <person name="Hardies S.C."/>
        </authorList>
    </citation>
    <scope>NUCLEOTIDE SEQUENCE</scope>
</reference>
<dbReference type="KEGG" id="vg:6372601"/>
<dbReference type="Proteomes" id="UP000002421">
    <property type="component" value="Segment"/>
</dbReference>
<organism evidence="1 2">
    <name type="scientific">Pseudomonas phage 201phi2-1</name>
    <name type="common">Pseudomonas chlororaphis phage 201phi2-1</name>
    <dbReference type="NCBI Taxonomy" id="198110"/>
    <lineage>
        <taxon>Viruses</taxon>
        <taxon>Duplodnaviria</taxon>
        <taxon>Heunggongvirae</taxon>
        <taxon>Uroviricota</taxon>
        <taxon>Caudoviricetes</taxon>
        <taxon>Chimalliviridae</taxon>
        <taxon>Serwervirus</taxon>
        <taxon>Serwervirus 201phi21</taxon>
    </lineage>
</organism>
<evidence type="ECO:0000313" key="1">
    <source>
        <dbReference type="EMBL" id="ABY63168.1"/>
    </source>
</evidence>
<keyword evidence="2" id="KW-1185">Reference proteome</keyword>
<gene>
    <name evidence="1" type="ORF">201phi2-1p343</name>
</gene>
<name>B3FJK3_BP201</name>